<gene>
    <name evidence="2" type="ORF">UCREL1_3074</name>
</gene>
<evidence type="ECO:0000313" key="3">
    <source>
        <dbReference type="Proteomes" id="UP000012174"/>
    </source>
</evidence>
<accession>M7STN4</accession>
<dbReference type="HOGENOM" id="CLU_1360402_0_0_1"/>
<protein>
    <submittedName>
        <fullName evidence="2">Uncharacterized protein</fullName>
    </submittedName>
</protein>
<organism evidence="2 3">
    <name type="scientific">Eutypa lata (strain UCR-EL1)</name>
    <name type="common">Grapevine dieback disease fungus</name>
    <name type="synonym">Eutypa armeniacae</name>
    <dbReference type="NCBI Taxonomy" id="1287681"/>
    <lineage>
        <taxon>Eukaryota</taxon>
        <taxon>Fungi</taxon>
        <taxon>Dikarya</taxon>
        <taxon>Ascomycota</taxon>
        <taxon>Pezizomycotina</taxon>
        <taxon>Sordariomycetes</taxon>
        <taxon>Xylariomycetidae</taxon>
        <taxon>Xylariales</taxon>
        <taxon>Diatrypaceae</taxon>
        <taxon>Eutypa</taxon>
    </lineage>
</organism>
<proteinExistence type="predicted"/>
<keyword evidence="3" id="KW-1185">Reference proteome</keyword>
<dbReference type="AlphaFoldDB" id="M7STN4"/>
<name>M7STN4_EUTLA</name>
<evidence type="ECO:0000313" key="2">
    <source>
        <dbReference type="EMBL" id="EMR69894.1"/>
    </source>
</evidence>
<dbReference type="OrthoDB" id="4779611at2759"/>
<sequence>MSPKKNRTSVSVMDKATSPRQPIVDMTATNTQLITEKPNSDHPSDANMTGTDQATITQPRPWAINRRMPVSVQNVQAEATSTDCQYGILEQVEARLMRGENTLTIDEQTALYNCMDKIGKIKGDILVGVATLICNRTDALSFKLAEWFYRNGNNTFVRKLLKERVKDMEGACGDLMVLEDVDMLMDCQIVLEKLEEEGNID</sequence>
<dbReference type="Proteomes" id="UP000012174">
    <property type="component" value="Unassembled WGS sequence"/>
</dbReference>
<feature type="region of interest" description="Disordered" evidence="1">
    <location>
        <begin position="1"/>
        <end position="22"/>
    </location>
</feature>
<dbReference type="KEGG" id="ela:UCREL1_3074"/>
<evidence type="ECO:0000256" key="1">
    <source>
        <dbReference type="SAM" id="MobiDB-lite"/>
    </source>
</evidence>
<dbReference type="EMBL" id="KB705997">
    <property type="protein sequence ID" value="EMR69894.1"/>
    <property type="molecule type" value="Genomic_DNA"/>
</dbReference>
<reference evidence="3" key="1">
    <citation type="journal article" date="2013" name="Genome Announc.">
        <title>Draft genome sequence of the grapevine dieback fungus Eutypa lata UCR-EL1.</title>
        <authorList>
            <person name="Blanco-Ulate B."/>
            <person name="Rolshausen P.E."/>
            <person name="Cantu D."/>
        </authorList>
    </citation>
    <scope>NUCLEOTIDE SEQUENCE [LARGE SCALE GENOMIC DNA]</scope>
    <source>
        <strain evidence="3">UCR-EL1</strain>
    </source>
</reference>